<dbReference type="Proteomes" id="UP001141806">
    <property type="component" value="Unassembled WGS sequence"/>
</dbReference>
<keyword evidence="2" id="KW-1185">Reference proteome</keyword>
<sequence length="122" mass="14081">MQILIDRICGRYGVAEETIENMLLFCFFFRAAWFASEMAFVYPRKSSISFSRWLLSVSNGQPVSPTYGKQIFSFVVFMCWTLWKTRNDFYFEQAEISPRAVTMKSERACMEGILGGCSIAAY</sequence>
<dbReference type="OrthoDB" id="1906820at2759"/>
<dbReference type="EMBL" id="JAMYWD010000011">
    <property type="protein sequence ID" value="KAJ4956560.1"/>
    <property type="molecule type" value="Genomic_DNA"/>
</dbReference>
<organism evidence="1 2">
    <name type="scientific">Protea cynaroides</name>
    <dbReference type="NCBI Taxonomy" id="273540"/>
    <lineage>
        <taxon>Eukaryota</taxon>
        <taxon>Viridiplantae</taxon>
        <taxon>Streptophyta</taxon>
        <taxon>Embryophyta</taxon>
        <taxon>Tracheophyta</taxon>
        <taxon>Spermatophyta</taxon>
        <taxon>Magnoliopsida</taxon>
        <taxon>Proteales</taxon>
        <taxon>Proteaceae</taxon>
        <taxon>Protea</taxon>
    </lineage>
</organism>
<protein>
    <submittedName>
        <fullName evidence="1">Uncharacterized protein</fullName>
    </submittedName>
</protein>
<proteinExistence type="predicted"/>
<comment type="caution">
    <text evidence="1">The sequence shown here is derived from an EMBL/GenBank/DDBJ whole genome shotgun (WGS) entry which is preliminary data.</text>
</comment>
<reference evidence="1" key="1">
    <citation type="journal article" date="2023" name="Plant J.">
        <title>The genome of the king protea, Protea cynaroides.</title>
        <authorList>
            <person name="Chang J."/>
            <person name="Duong T.A."/>
            <person name="Schoeman C."/>
            <person name="Ma X."/>
            <person name="Roodt D."/>
            <person name="Barker N."/>
            <person name="Li Z."/>
            <person name="Van de Peer Y."/>
            <person name="Mizrachi E."/>
        </authorList>
    </citation>
    <scope>NUCLEOTIDE SEQUENCE</scope>
    <source>
        <tissue evidence="1">Young leaves</tissue>
    </source>
</reference>
<accession>A0A9Q0H1V9</accession>
<evidence type="ECO:0000313" key="1">
    <source>
        <dbReference type="EMBL" id="KAJ4956560.1"/>
    </source>
</evidence>
<evidence type="ECO:0000313" key="2">
    <source>
        <dbReference type="Proteomes" id="UP001141806"/>
    </source>
</evidence>
<name>A0A9Q0H1V9_9MAGN</name>
<gene>
    <name evidence="1" type="ORF">NE237_013343</name>
</gene>
<dbReference type="AlphaFoldDB" id="A0A9Q0H1V9"/>